<protein>
    <submittedName>
        <fullName evidence="5">ABC transporter</fullName>
    </submittedName>
</protein>
<keyword evidence="3" id="KW-0067">ATP-binding</keyword>
<evidence type="ECO:0000256" key="1">
    <source>
        <dbReference type="ARBA" id="ARBA00022448"/>
    </source>
</evidence>
<dbReference type="NCBIfam" id="TIGR02982">
    <property type="entry name" value="heterocyst_DevA"/>
    <property type="match status" value="1"/>
</dbReference>
<dbReference type="Proteomes" id="UP001320209">
    <property type="component" value="Chromosome"/>
</dbReference>
<evidence type="ECO:0000313" key="6">
    <source>
        <dbReference type="Proteomes" id="UP001320209"/>
    </source>
</evidence>
<sequence>MVISVKNLSFGYGSGNLYREVLKDVSLEIAPGEIIILNGPSGSGKTTLLTILGGLRIHKNGFVSILGNDLSKIQQSERHLLRQKIGYIFQNHNLIKALTASQNVRLSLELSEEADEDYRESSANAVLKSVGIGEYVNFFPSSLSGGQRQRVSIARALVAKPKLILADEPTASLDKKSGQECVHILKDLAQEQKTAILLVTHDNRILDVADRIISLEDGVIVDCKQYS</sequence>
<evidence type="ECO:0000313" key="5">
    <source>
        <dbReference type="EMBL" id="BDB96576.1"/>
    </source>
</evidence>
<dbReference type="PANTHER" id="PTHR24220:SF376">
    <property type="entry name" value="ABC TRANSPORTER"/>
    <property type="match status" value="1"/>
</dbReference>
<evidence type="ECO:0000256" key="3">
    <source>
        <dbReference type="ARBA" id="ARBA00022840"/>
    </source>
</evidence>
<accession>A0ABN6L3R7</accession>
<gene>
    <name evidence="5" type="ORF">HYD_7090</name>
</gene>
<dbReference type="Gene3D" id="3.40.50.300">
    <property type="entry name" value="P-loop containing nucleotide triphosphate hydrolases"/>
    <property type="match status" value="1"/>
</dbReference>
<dbReference type="Pfam" id="PF00005">
    <property type="entry name" value="ABC_tran"/>
    <property type="match status" value="1"/>
</dbReference>
<dbReference type="PROSITE" id="PS50893">
    <property type="entry name" value="ABC_TRANSPORTER_2"/>
    <property type="match status" value="1"/>
</dbReference>
<organism evidence="5 6">
    <name type="scientific">Candidatus Hydrogenosomobacter endosymbioticus</name>
    <dbReference type="NCBI Taxonomy" id="2558174"/>
    <lineage>
        <taxon>Bacteria</taxon>
        <taxon>Pseudomonadati</taxon>
        <taxon>Pseudomonadota</taxon>
        <taxon>Alphaproteobacteria</taxon>
        <taxon>Holosporales</taxon>
        <taxon>Holosporaceae</taxon>
        <taxon>Candidatus Hydrogenosomobacter</taxon>
    </lineage>
</organism>
<keyword evidence="1" id="KW-0813">Transport</keyword>
<evidence type="ECO:0000259" key="4">
    <source>
        <dbReference type="PROSITE" id="PS50893"/>
    </source>
</evidence>
<dbReference type="PROSITE" id="PS00211">
    <property type="entry name" value="ABC_TRANSPORTER_1"/>
    <property type="match status" value="1"/>
</dbReference>
<dbReference type="InterPro" id="IPR014324">
    <property type="entry name" value="ABC_heterocyst_DevA"/>
</dbReference>
<dbReference type="InterPro" id="IPR017911">
    <property type="entry name" value="MacB-like_ATP-bd"/>
</dbReference>
<dbReference type="SUPFAM" id="SSF52540">
    <property type="entry name" value="P-loop containing nucleoside triphosphate hydrolases"/>
    <property type="match status" value="1"/>
</dbReference>
<reference evidence="5" key="1">
    <citation type="submission" date="2021-10" db="EMBL/GenBank/DDBJ databases">
        <title>Genome Sequence of The Candidatus Hydrogeosomobacter endosymbioticus, an Intracellular Bacterial Symbiont of the Anaerobic Ciliate GW7.</title>
        <authorList>
            <person name="Shiohama Y."/>
            <person name="Shinzato N."/>
        </authorList>
    </citation>
    <scope>NUCLEOTIDE SEQUENCE [LARGE SCALE GENOMIC DNA]</scope>
    <source>
        <strain evidence="5">200920</strain>
    </source>
</reference>
<dbReference type="EMBL" id="AP025225">
    <property type="protein sequence ID" value="BDB96576.1"/>
    <property type="molecule type" value="Genomic_DNA"/>
</dbReference>
<dbReference type="RefSeq" id="WP_236865043.1">
    <property type="nucleotide sequence ID" value="NZ_AP025225.1"/>
</dbReference>
<evidence type="ECO:0000256" key="2">
    <source>
        <dbReference type="ARBA" id="ARBA00022741"/>
    </source>
</evidence>
<name>A0ABN6L3R7_9PROT</name>
<dbReference type="CDD" id="cd03255">
    <property type="entry name" value="ABC_MJ0796_LolCDE_FtsE"/>
    <property type="match status" value="1"/>
</dbReference>
<dbReference type="InterPro" id="IPR027417">
    <property type="entry name" value="P-loop_NTPase"/>
</dbReference>
<proteinExistence type="predicted"/>
<keyword evidence="6" id="KW-1185">Reference proteome</keyword>
<dbReference type="SMART" id="SM00382">
    <property type="entry name" value="AAA"/>
    <property type="match status" value="1"/>
</dbReference>
<dbReference type="InterPro" id="IPR017871">
    <property type="entry name" value="ABC_transporter-like_CS"/>
</dbReference>
<dbReference type="InterPro" id="IPR003439">
    <property type="entry name" value="ABC_transporter-like_ATP-bd"/>
</dbReference>
<keyword evidence="2" id="KW-0547">Nucleotide-binding</keyword>
<dbReference type="InterPro" id="IPR015854">
    <property type="entry name" value="ABC_transpr_LolD-like"/>
</dbReference>
<dbReference type="PANTHER" id="PTHR24220">
    <property type="entry name" value="IMPORT ATP-BINDING PROTEIN"/>
    <property type="match status" value="1"/>
</dbReference>
<dbReference type="InterPro" id="IPR003593">
    <property type="entry name" value="AAA+_ATPase"/>
</dbReference>
<feature type="domain" description="ABC transporter" evidence="4">
    <location>
        <begin position="3"/>
        <end position="227"/>
    </location>
</feature>